<evidence type="ECO:0000256" key="9">
    <source>
        <dbReference type="SAM" id="MobiDB-lite"/>
    </source>
</evidence>
<organism evidence="11 12">
    <name type="scientific">Paragonimus heterotremus</name>
    <dbReference type="NCBI Taxonomy" id="100268"/>
    <lineage>
        <taxon>Eukaryota</taxon>
        <taxon>Metazoa</taxon>
        <taxon>Spiralia</taxon>
        <taxon>Lophotrochozoa</taxon>
        <taxon>Platyhelminthes</taxon>
        <taxon>Trematoda</taxon>
        <taxon>Digenea</taxon>
        <taxon>Plagiorchiida</taxon>
        <taxon>Troglotremata</taxon>
        <taxon>Troglotrematidae</taxon>
        <taxon>Paragonimus</taxon>
    </lineage>
</organism>
<proteinExistence type="predicted"/>
<dbReference type="Proteomes" id="UP000748531">
    <property type="component" value="Unassembled WGS sequence"/>
</dbReference>
<keyword evidence="5" id="KW-0418">Kinase</keyword>
<dbReference type="PANTHER" id="PTHR44899">
    <property type="entry name" value="CAMK FAMILY PROTEIN KINASE"/>
    <property type="match status" value="1"/>
</dbReference>
<comment type="catalytic activity">
    <reaction evidence="8">
        <text>L-seryl-[protein] + ATP = O-phospho-L-seryl-[protein] + ADP + H(+)</text>
        <dbReference type="Rhea" id="RHEA:17989"/>
        <dbReference type="Rhea" id="RHEA-COMP:9863"/>
        <dbReference type="Rhea" id="RHEA-COMP:11604"/>
        <dbReference type="ChEBI" id="CHEBI:15378"/>
        <dbReference type="ChEBI" id="CHEBI:29999"/>
        <dbReference type="ChEBI" id="CHEBI:30616"/>
        <dbReference type="ChEBI" id="CHEBI:83421"/>
        <dbReference type="ChEBI" id="CHEBI:456216"/>
        <dbReference type="EC" id="2.7.11.1"/>
    </reaction>
</comment>
<evidence type="ECO:0000256" key="7">
    <source>
        <dbReference type="ARBA" id="ARBA00047899"/>
    </source>
</evidence>
<evidence type="ECO:0000256" key="3">
    <source>
        <dbReference type="ARBA" id="ARBA00022679"/>
    </source>
</evidence>
<dbReference type="Gene3D" id="1.10.510.10">
    <property type="entry name" value="Transferase(Phosphotransferase) domain 1"/>
    <property type="match status" value="1"/>
</dbReference>
<evidence type="ECO:0000313" key="12">
    <source>
        <dbReference type="Proteomes" id="UP000748531"/>
    </source>
</evidence>
<dbReference type="EMBL" id="LUCH01001837">
    <property type="protein sequence ID" value="KAF5402400.1"/>
    <property type="molecule type" value="Genomic_DNA"/>
</dbReference>
<keyword evidence="12" id="KW-1185">Reference proteome</keyword>
<dbReference type="InterPro" id="IPR011009">
    <property type="entry name" value="Kinase-like_dom_sf"/>
</dbReference>
<accession>A0A8J4WS94</accession>
<sequence>MQTEVLDGRYRVERKLDRGIAGVVYLVEDLKHASGKQIVSNIFIKDGQLKMGGFGISCLLTPTHDTVNTFVDTPYYMSPEVLKNEGYTNKSDICFMGTYSAVHLNGALQSDELDNISKLLENMFRDTVITRADSSTSVISAKLEELKAIWKFPDSVLGSILQSERTSPVKCESREATECSPEEQTTTPEVDISTLTPRERIRLGKHSEEDIEIAKLSHLRPNLQPPEEKILQDLRSISPMKNPETGEQIVTENDADDLFWPYESSIHNNSFIENQTECKAALSAAERRGPEAFCPSIDIPPSHTKETKKPDVLPTYWKLYSDMTCSDTMVNTTERSWLDHAPPVEDSDQGFALFVRQYLDAEHHVDEDNQSNVDTIYNLEHGAITFCESTLDDATSEAPYYSSYAQSIVTMIPEIVVASKHSSHCKQPESDFEDTGDDEESEQEREVERFDVDVATPHKDDDLAFEDTMLQAFNYMRSMLQQDHGSSTTMPRAMDSFTSTPHAKCKKIQQLRQQCMDKLGSKVFNDTYNYLYQRRVSERNSAGEVTILNELRQLCPDVATGFLIDQLVFFEYKEPVSDCKPRGQLPSMMKSRTID</sequence>
<gene>
    <name evidence="11" type="ORF">PHET_04200</name>
</gene>
<dbReference type="GO" id="GO:0005524">
    <property type="term" value="F:ATP binding"/>
    <property type="evidence" value="ECO:0007669"/>
    <property type="project" value="UniProtKB-KW"/>
</dbReference>
<feature type="domain" description="Protein kinase" evidence="10">
    <location>
        <begin position="1"/>
        <end position="259"/>
    </location>
</feature>
<comment type="caution">
    <text evidence="11">The sequence shown here is derived from an EMBL/GenBank/DDBJ whole genome shotgun (WGS) entry which is preliminary data.</text>
</comment>
<keyword evidence="2" id="KW-0723">Serine/threonine-protein kinase</keyword>
<feature type="region of interest" description="Disordered" evidence="9">
    <location>
        <begin position="422"/>
        <end position="447"/>
    </location>
</feature>
<protein>
    <recommendedName>
        <fullName evidence="1">non-specific serine/threonine protein kinase</fullName>
        <ecNumber evidence="1">2.7.11.1</ecNumber>
    </recommendedName>
</protein>
<dbReference type="EC" id="2.7.11.1" evidence="1"/>
<reference evidence="11" key="1">
    <citation type="submission" date="2019-05" db="EMBL/GenBank/DDBJ databases">
        <title>Annotation for the trematode Paragonimus heterotremus.</title>
        <authorList>
            <person name="Choi Y.-J."/>
        </authorList>
    </citation>
    <scope>NUCLEOTIDE SEQUENCE</scope>
    <source>
        <strain evidence="11">LC</strain>
    </source>
</reference>
<keyword evidence="3" id="KW-0808">Transferase</keyword>
<dbReference type="PANTHER" id="PTHR44899:SF8">
    <property type="entry name" value="NIMA-RELATED KINASE 11"/>
    <property type="match status" value="1"/>
</dbReference>
<dbReference type="SUPFAM" id="SSF56112">
    <property type="entry name" value="Protein kinase-like (PK-like)"/>
    <property type="match status" value="1"/>
</dbReference>
<evidence type="ECO:0000256" key="4">
    <source>
        <dbReference type="ARBA" id="ARBA00022741"/>
    </source>
</evidence>
<dbReference type="Pfam" id="PF00069">
    <property type="entry name" value="Pkinase"/>
    <property type="match status" value="1"/>
</dbReference>
<dbReference type="GO" id="GO:0004674">
    <property type="term" value="F:protein serine/threonine kinase activity"/>
    <property type="evidence" value="ECO:0007669"/>
    <property type="project" value="UniProtKB-KW"/>
</dbReference>
<feature type="compositionally biased region" description="Acidic residues" evidence="9">
    <location>
        <begin position="430"/>
        <end position="443"/>
    </location>
</feature>
<evidence type="ECO:0000256" key="2">
    <source>
        <dbReference type="ARBA" id="ARBA00022527"/>
    </source>
</evidence>
<dbReference type="InterPro" id="IPR000719">
    <property type="entry name" value="Prot_kinase_dom"/>
</dbReference>
<evidence type="ECO:0000259" key="10">
    <source>
        <dbReference type="PROSITE" id="PS50011"/>
    </source>
</evidence>
<evidence type="ECO:0000256" key="6">
    <source>
        <dbReference type="ARBA" id="ARBA00022840"/>
    </source>
</evidence>
<name>A0A8J4WS94_9TREM</name>
<comment type="catalytic activity">
    <reaction evidence="7">
        <text>L-threonyl-[protein] + ATP = O-phospho-L-threonyl-[protein] + ADP + H(+)</text>
        <dbReference type="Rhea" id="RHEA:46608"/>
        <dbReference type="Rhea" id="RHEA-COMP:11060"/>
        <dbReference type="Rhea" id="RHEA-COMP:11605"/>
        <dbReference type="ChEBI" id="CHEBI:15378"/>
        <dbReference type="ChEBI" id="CHEBI:30013"/>
        <dbReference type="ChEBI" id="CHEBI:30616"/>
        <dbReference type="ChEBI" id="CHEBI:61977"/>
        <dbReference type="ChEBI" id="CHEBI:456216"/>
        <dbReference type="EC" id="2.7.11.1"/>
    </reaction>
</comment>
<evidence type="ECO:0000313" key="11">
    <source>
        <dbReference type="EMBL" id="KAF5402400.1"/>
    </source>
</evidence>
<keyword evidence="4" id="KW-0547">Nucleotide-binding</keyword>
<dbReference type="InterPro" id="IPR051131">
    <property type="entry name" value="NEK_Ser/Thr_kinase_NIMA"/>
</dbReference>
<evidence type="ECO:0000256" key="8">
    <source>
        <dbReference type="ARBA" id="ARBA00048679"/>
    </source>
</evidence>
<dbReference type="AlphaFoldDB" id="A0A8J4WS94"/>
<evidence type="ECO:0000256" key="5">
    <source>
        <dbReference type="ARBA" id="ARBA00022777"/>
    </source>
</evidence>
<dbReference type="PROSITE" id="PS50011">
    <property type="entry name" value="PROTEIN_KINASE_DOM"/>
    <property type="match status" value="1"/>
</dbReference>
<keyword evidence="6" id="KW-0067">ATP-binding</keyword>
<dbReference type="OrthoDB" id="248923at2759"/>
<evidence type="ECO:0000256" key="1">
    <source>
        <dbReference type="ARBA" id="ARBA00012513"/>
    </source>
</evidence>